<accession>A0A2V1K1R8</accession>
<gene>
    <name evidence="2" type="ORF">DD235_07215</name>
</gene>
<reference evidence="3" key="1">
    <citation type="submission" date="2018-05" db="EMBL/GenBank/DDBJ databases">
        <authorList>
            <person name="Li Y."/>
        </authorList>
    </citation>
    <scope>NUCLEOTIDE SEQUENCE [LARGE SCALE GENOMIC DNA]</scope>
    <source>
        <strain evidence="3">3d-2-2</strain>
    </source>
</reference>
<dbReference type="RefSeq" id="WP_109061369.1">
    <property type="nucleotide sequence ID" value="NZ_QETA01000002.1"/>
</dbReference>
<name>A0A2V1K1R8_9BURK</name>
<dbReference type="AlphaFoldDB" id="A0A2V1K1R8"/>
<dbReference type="Proteomes" id="UP000245212">
    <property type="component" value="Unassembled WGS sequence"/>
</dbReference>
<dbReference type="InterPro" id="IPR058502">
    <property type="entry name" value="PLL-like_beta-prop"/>
</dbReference>
<dbReference type="SUPFAM" id="SSF89372">
    <property type="entry name" value="Fucose-specific lectin"/>
    <property type="match status" value="1"/>
</dbReference>
<evidence type="ECO:0000259" key="1">
    <source>
        <dbReference type="Pfam" id="PF26607"/>
    </source>
</evidence>
<proteinExistence type="predicted"/>
<dbReference type="PANTHER" id="PTHR12993">
    <property type="entry name" value="N-ACETYLGLUCOSAMINYL-PHOSPHATIDYLINOSITOL DE-N-ACETYLASE-RELATED"/>
    <property type="match status" value="1"/>
</dbReference>
<dbReference type="Gene3D" id="2.120.10.70">
    <property type="entry name" value="Fucose-specific lectin"/>
    <property type="match status" value="1"/>
</dbReference>
<dbReference type="EMBL" id="QETA01000002">
    <property type="protein sequence ID" value="PWF24091.1"/>
    <property type="molecule type" value="Genomic_DNA"/>
</dbReference>
<organism evidence="2 3">
    <name type="scientific">Corticimicrobacter populi</name>
    <dbReference type="NCBI Taxonomy" id="2175229"/>
    <lineage>
        <taxon>Bacteria</taxon>
        <taxon>Pseudomonadati</taxon>
        <taxon>Pseudomonadota</taxon>
        <taxon>Betaproteobacteria</taxon>
        <taxon>Burkholderiales</taxon>
        <taxon>Alcaligenaceae</taxon>
        <taxon>Corticimicrobacter</taxon>
    </lineage>
</organism>
<dbReference type="Gene3D" id="3.40.50.10320">
    <property type="entry name" value="LmbE-like"/>
    <property type="match status" value="1"/>
</dbReference>
<dbReference type="GO" id="GO:0016811">
    <property type="term" value="F:hydrolase activity, acting on carbon-nitrogen (but not peptide) bonds, in linear amides"/>
    <property type="evidence" value="ECO:0007669"/>
    <property type="project" value="TreeGrafter"/>
</dbReference>
<comment type="caution">
    <text evidence="2">The sequence shown here is derived from an EMBL/GenBank/DDBJ whole genome shotgun (WGS) entry which is preliminary data.</text>
</comment>
<feature type="domain" description="PLL-like beta propeller" evidence="1">
    <location>
        <begin position="327"/>
        <end position="566"/>
    </location>
</feature>
<evidence type="ECO:0000313" key="3">
    <source>
        <dbReference type="Proteomes" id="UP000245212"/>
    </source>
</evidence>
<dbReference type="InterPro" id="IPR003737">
    <property type="entry name" value="GlcNAc_PI_deacetylase-related"/>
</dbReference>
<evidence type="ECO:0000313" key="2">
    <source>
        <dbReference type="EMBL" id="PWF24091.1"/>
    </source>
</evidence>
<protein>
    <submittedName>
        <fullName evidence="2">GlcNAc-PI de-N-acetylase</fullName>
    </submittedName>
</protein>
<dbReference type="Pfam" id="PF26607">
    <property type="entry name" value="DUF8189"/>
    <property type="match status" value="1"/>
</dbReference>
<dbReference type="InterPro" id="IPR024078">
    <property type="entry name" value="LmbE-like_dom_sf"/>
</dbReference>
<dbReference type="SUPFAM" id="SSF102588">
    <property type="entry name" value="LmbE-like"/>
    <property type="match status" value="1"/>
</dbReference>
<keyword evidence="3" id="KW-1185">Reference proteome</keyword>
<dbReference type="PANTHER" id="PTHR12993:SF11">
    <property type="entry name" value="N-ACETYLGLUCOSAMINYL-PHOSPHATIDYLINOSITOL DE-N-ACETYLASE"/>
    <property type="match status" value="1"/>
</dbReference>
<dbReference type="Pfam" id="PF02585">
    <property type="entry name" value="PIG-L"/>
    <property type="match status" value="1"/>
</dbReference>
<sequence length="644" mass="71404">MTSTSARRSLANFLIWLCGIWFHGAVLAAGTPPADCHGIRDLVIVAHMDDDLLFMNPDIDATLAAGGCVRTLYMTASERNDGASYMRSRESGVRAAYARMAGTQDNWSMQLETVAGRPFASFTLEHDPRIQLWHMRLTDPWLGKGWGSLTPLSQAESVPGQSVATLALPPSIYTRQGLVDTLAQLIREYAPTVIRHMDDSVAIPYARLCWRCSGHDHPDHISSARLTREASMRAPGPYARIGYVNYPTQERQVNLADSETARKTDIFQRYAWQDNRYCPTGRDCNSPAGPTAAWVARIYYVTPPDSTVSLMPGTAGSLQLLGTNQYDSTPHVWQSATGQWQSPGGRPVTAPLGVRYPDNSTGLLALDAQGQLWTNNSDNTRTWHGWRRLAGFTQTHLPAISQEGTPALVALDHQGQIRWTETREHSHIWREAVTLPPLAHIRAEMALVRDLSGRLTVFALDRAGTLFTLRQRAPNSHDWQPWQRLDAPASNGGLAALRNRQGAIELYFRDQASQHLLRLTQSSDDQWQTTDLGVAYRGSPAVALDTLGTSTVAVRGTDQDALWILSAGVAYRLSEHITSSPALLLQQDGLYLAARLAETPQGYRIWTQRPPGWKRLDTMAVSPDTRGTPFSTNVEHRQVFQTLK</sequence>